<sequence>MDRTSKKQIIHSEKEENNQSKSVDQRISRDSDLDTLYTTRLDSMSQEDIEKKVQCLKHVLEKDLRAADLKWSLFVAACNTYRYDTCLKPFPSMYIKNECKDIEALRRAIEVIPPLAVILKALSEPDAYENYGTAIDLLHWVLVRLRDPYIKSIKKESYDSILRKVPSEMSIVAPNLIFQVTNTKQSTSEDRWKTIAQGHTTFYAYHGSRLENFHSIIHYGLQQSMCKNSLFGKGIYLSSELGVSLPYSPVGYGWGGSVLGSEMSCIALCELINHADVKTGDSEDNARNLVTDSIGGRVPNKYYLVTNSELVRVRYLLIYSQQVQAASIIDFQCFRCTDNKGLLAWFKQHKLLTFNIVNQENVKNVKSSVTTVAGKTRRAALGEIGNKVNTLRGIEPVDRTSLLTKDKKKITVQKQAIKPPEKLNEKPPVQIVKPVVKVTTSQENNEVSLPSKKEIQSFSSNLLEIEDIDEEDKENPSLVSIYSNNIYEYLRTLEGMYPISKGYLSGQEVTPKMRSVLIDWLVDVHQQFHLMQETLYLTVATIDRFLQAFRSIDRKRLQLVGVTAMFIASKYEEMYSPDINDFVYITDNAYSKVEILQMEMLIVKTLDYSFGRPLPLHFLRRYSKAGKALPIHHTMAKYFLEQSLVHYEMCHYPPSLIAAAAIYLAFLIYSNDDEDEQKVVWTNTLAHYSTYSKDDVFPVVRETASIIINVDKIKYQAVRKKYAHVKYMKISTRPELKSALLNTIATADKEAV</sequence>
<evidence type="ECO:0000256" key="11">
    <source>
        <dbReference type="RuleBase" id="RU362114"/>
    </source>
</evidence>
<dbReference type="GO" id="GO:0016538">
    <property type="term" value="F:cyclin-dependent protein serine/threonine kinase regulator activity"/>
    <property type="evidence" value="ECO:0007669"/>
    <property type="project" value="UniProtKB-ARBA"/>
</dbReference>
<evidence type="ECO:0000256" key="4">
    <source>
        <dbReference type="ARBA" id="ARBA00022679"/>
    </source>
</evidence>
<evidence type="ECO:0000313" key="15">
    <source>
        <dbReference type="Proteomes" id="UP000655588"/>
    </source>
</evidence>
<accession>A0A833SH44</accession>
<dbReference type="GO" id="GO:0005634">
    <property type="term" value="C:nucleus"/>
    <property type="evidence" value="ECO:0007669"/>
    <property type="project" value="UniProtKB-ARBA"/>
</dbReference>
<dbReference type="Gene3D" id="1.10.472.10">
    <property type="entry name" value="Cyclin-like"/>
    <property type="match status" value="2"/>
</dbReference>
<evidence type="ECO:0000256" key="7">
    <source>
        <dbReference type="ARBA" id="ARBA00023127"/>
    </source>
</evidence>
<dbReference type="InterPro" id="IPR006671">
    <property type="entry name" value="Cyclin_N"/>
</dbReference>
<dbReference type="Pfam" id="PF18084">
    <property type="entry name" value="ARTD15_N"/>
    <property type="match status" value="1"/>
</dbReference>
<evidence type="ECO:0000313" key="14">
    <source>
        <dbReference type="EMBL" id="KAF3426573.1"/>
    </source>
</evidence>
<dbReference type="FunFam" id="1.10.472.10:FF:000001">
    <property type="entry name" value="G2/mitotic-specific cyclin"/>
    <property type="match status" value="1"/>
</dbReference>
<evidence type="ECO:0000256" key="2">
    <source>
        <dbReference type="ARBA" id="ARBA00022618"/>
    </source>
</evidence>
<dbReference type="InterPro" id="IPR013763">
    <property type="entry name" value="Cyclin-like_dom"/>
</dbReference>
<evidence type="ECO:0000256" key="6">
    <source>
        <dbReference type="ARBA" id="ARBA00023027"/>
    </source>
</evidence>
<protein>
    <recommendedName>
        <fullName evidence="11">Poly [ADP-ribose] polymerase</fullName>
        <shortName evidence="11">PARP</shortName>
        <ecNumber evidence="11">2.4.2.-</ecNumber>
    </recommendedName>
</protein>
<evidence type="ECO:0000259" key="13">
    <source>
        <dbReference type="PROSITE" id="PS51059"/>
    </source>
</evidence>
<dbReference type="CDD" id="cd20507">
    <property type="entry name" value="CYCLIN_CCNB1-like_rpt1"/>
    <property type="match status" value="1"/>
</dbReference>
<keyword evidence="15" id="KW-1185">Reference proteome</keyword>
<dbReference type="Pfam" id="PF02984">
    <property type="entry name" value="Cyclin_C"/>
    <property type="match status" value="1"/>
</dbReference>
<gene>
    <name evidence="14" type="ORF">E2986_12117</name>
</gene>
<dbReference type="PROSITE" id="PS51059">
    <property type="entry name" value="PARP_CATALYTIC"/>
    <property type="match status" value="1"/>
</dbReference>
<dbReference type="FunFam" id="1.10.472.10:FF:000005">
    <property type="entry name" value="G2/mitotic-specific cyclin B"/>
    <property type="match status" value="1"/>
</dbReference>
<dbReference type="InterPro" id="IPR004367">
    <property type="entry name" value="Cyclin_C-dom"/>
</dbReference>
<reference evidence="14" key="1">
    <citation type="submission" date="2019-11" db="EMBL/GenBank/DDBJ databases">
        <title>The nuclear and mitochondrial genomes of Frieseomelitta varia - a highly eusocial stingless bee (Meliponini) with a permanently sterile worker caste.</title>
        <authorList>
            <person name="Freitas F.C.P."/>
            <person name="Lourenco A.P."/>
            <person name="Nunes F.M.F."/>
            <person name="Paschoal A.R."/>
            <person name="Abreu F.C.P."/>
            <person name="Barbin F.O."/>
            <person name="Bataglia L."/>
            <person name="Cardoso-Junior C.A.M."/>
            <person name="Cervoni M.S."/>
            <person name="Silva S.R."/>
            <person name="Dalarmi F."/>
            <person name="Del Lama M.A."/>
            <person name="Depintor T.S."/>
            <person name="Ferreira K.M."/>
            <person name="Goria P.S."/>
            <person name="Jaskot M.C."/>
            <person name="Lago D.C."/>
            <person name="Luna-Lucena D."/>
            <person name="Moda L.M."/>
            <person name="Nascimento L."/>
            <person name="Pedrino M."/>
            <person name="Rabico F.O."/>
            <person name="Sanches F.C."/>
            <person name="Santos D.E."/>
            <person name="Santos C.G."/>
            <person name="Vieira J."/>
            <person name="Lopes T.F."/>
            <person name="Barchuk A.R."/>
            <person name="Hartfelder K."/>
            <person name="Simoes Z.L.P."/>
            <person name="Bitondi M.M.G."/>
            <person name="Pinheiro D.G."/>
        </authorList>
    </citation>
    <scope>NUCLEOTIDE SEQUENCE</scope>
    <source>
        <strain evidence="14">USP_RPSP 00005682</strain>
        <tissue evidence="14">Whole individual</tissue>
    </source>
</reference>
<dbReference type="Gene3D" id="3.90.228.10">
    <property type="match status" value="1"/>
</dbReference>
<evidence type="ECO:0000256" key="1">
    <source>
        <dbReference type="ARBA" id="ARBA00006955"/>
    </source>
</evidence>
<comment type="similarity">
    <text evidence="9">Belongs to the ARTD/PARP family.</text>
</comment>
<dbReference type="GO" id="GO:0016779">
    <property type="term" value="F:nucleotidyltransferase activity"/>
    <property type="evidence" value="ECO:0007669"/>
    <property type="project" value="UniProtKB-KW"/>
</dbReference>
<dbReference type="GO" id="GO:0003950">
    <property type="term" value="F:NAD+ poly-ADP-ribosyltransferase activity"/>
    <property type="evidence" value="ECO:0007669"/>
    <property type="project" value="UniProtKB-UniRule"/>
</dbReference>
<feature type="domain" description="PARP catalytic" evidence="13">
    <location>
        <begin position="125"/>
        <end position="328"/>
    </location>
</feature>
<proteinExistence type="inferred from homology"/>
<dbReference type="Pfam" id="PF00644">
    <property type="entry name" value="PARP"/>
    <property type="match status" value="1"/>
</dbReference>
<evidence type="ECO:0000256" key="8">
    <source>
        <dbReference type="ARBA" id="ARBA00023306"/>
    </source>
</evidence>
<keyword evidence="6 11" id="KW-0520">NAD</keyword>
<comment type="similarity">
    <text evidence="1">Belongs to the cyclin family. Cyclin AB subfamily.</text>
</comment>
<dbReference type="Pfam" id="PF00134">
    <property type="entry name" value="Cyclin_N"/>
    <property type="match status" value="1"/>
</dbReference>
<feature type="region of interest" description="Disordered" evidence="12">
    <location>
        <begin position="1"/>
        <end position="28"/>
    </location>
</feature>
<name>A0A833SH44_9HYME</name>
<evidence type="ECO:0000256" key="12">
    <source>
        <dbReference type="SAM" id="MobiDB-lite"/>
    </source>
</evidence>
<dbReference type="InterPro" id="IPR041400">
    <property type="entry name" value="PARP16_N"/>
</dbReference>
<dbReference type="InterPro" id="IPR012317">
    <property type="entry name" value="Poly(ADP-ribose)pol_cat_dom"/>
</dbReference>
<evidence type="ECO:0000256" key="3">
    <source>
        <dbReference type="ARBA" id="ARBA00022676"/>
    </source>
</evidence>
<dbReference type="EMBL" id="WNWW01000310">
    <property type="protein sequence ID" value="KAF3426573.1"/>
    <property type="molecule type" value="Genomic_DNA"/>
</dbReference>
<dbReference type="SMART" id="SM00385">
    <property type="entry name" value="CYCLIN"/>
    <property type="match status" value="2"/>
</dbReference>
<dbReference type="SUPFAM" id="SSF56399">
    <property type="entry name" value="ADP-ribosylation"/>
    <property type="match status" value="1"/>
</dbReference>
<dbReference type="SMART" id="SM01332">
    <property type="entry name" value="Cyclin_C"/>
    <property type="match status" value="1"/>
</dbReference>
<organism evidence="14 15">
    <name type="scientific">Frieseomelitta varia</name>
    <dbReference type="NCBI Taxonomy" id="561572"/>
    <lineage>
        <taxon>Eukaryota</taxon>
        <taxon>Metazoa</taxon>
        <taxon>Ecdysozoa</taxon>
        <taxon>Arthropoda</taxon>
        <taxon>Hexapoda</taxon>
        <taxon>Insecta</taxon>
        <taxon>Pterygota</taxon>
        <taxon>Neoptera</taxon>
        <taxon>Endopterygota</taxon>
        <taxon>Hymenoptera</taxon>
        <taxon>Apocrita</taxon>
        <taxon>Aculeata</taxon>
        <taxon>Apoidea</taxon>
        <taxon>Anthophila</taxon>
        <taxon>Apidae</taxon>
        <taxon>Frieseomelitta</taxon>
    </lineage>
</organism>
<evidence type="ECO:0000256" key="10">
    <source>
        <dbReference type="RuleBase" id="RU000383"/>
    </source>
</evidence>
<keyword evidence="8" id="KW-0131">Cell cycle</keyword>
<dbReference type="AlphaFoldDB" id="A0A833SH44"/>
<keyword evidence="7 10" id="KW-0195">Cyclin</keyword>
<evidence type="ECO:0000256" key="5">
    <source>
        <dbReference type="ARBA" id="ARBA00022695"/>
    </source>
</evidence>
<evidence type="ECO:0000256" key="9">
    <source>
        <dbReference type="ARBA" id="ARBA00024347"/>
    </source>
</evidence>
<keyword evidence="4 11" id="KW-0808">Transferase</keyword>
<dbReference type="SUPFAM" id="SSF47954">
    <property type="entry name" value="Cyclin-like"/>
    <property type="match status" value="2"/>
</dbReference>
<dbReference type="EC" id="2.4.2.-" evidence="11"/>
<keyword evidence="2" id="KW-0132">Cell division</keyword>
<dbReference type="InterPro" id="IPR051838">
    <property type="entry name" value="ARTD_PARP"/>
</dbReference>
<comment type="caution">
    <text evidence="14">The sequence shown here is derived from an EMBL/GenBank/DDBJ whole genome shotgun (WGS) entry which is preliminary data.</text>
</comment>
<dbReference type="PANTHER" id="PTHR21328">
    <property type="entry name" value="POLY ADP-RIBOSE POLYMERASE FAMILY, MEMBER PARP"/>
    <property type="match status" value="1"/>
</dbReference>
<dbReference type="GO" id="GO:0051301">
    <property type="term" value="P:cell division"/>
    <property type="evidence" value="ECO:0007669"/>
    <property type="project" value="UniProtKB-KW"/>
</dbReference>
<keyword evidence="3 11" id="KW-0328">Glycosyltransferase</keyword>
<dbReference type="Proteomes" id="UP000655588">
    <property type="component" value="Unassembled WGS sequence"/>
</dbReference>
<dbReference type="InterPro" id="IPR036915">
    <property type="entry name" value="Cyclin-like_sf"/>
</dbReference>
<keyword evidence="5" id="KW-0548">Nucleotidyltransferase</keyword>